<dbReference type="Proteomes" id="UP000187059">
    <property type="component" value="Plasmid pPABY4"/>
</dbReference>
<keyword evidence="6" id="KW-0614">Plasmid</keyword>
<dbReference type="Pfam" id="PF13564">
    <property type="entry name" value="DoxX_2"/>
    <property type="match status" value="1"/>
</dbReference>
<proteinExistence type="predicted"/>
<organism evidence="6 7">
    <name type="scientific">Salipiger abyssi</name>
    <dbReference type="NCBI Taxonomy" id="1250539"/>
    <lineage>
        <taxon>Bacteria</taxon>
        <taxon>Pseudomonadati</taxon>
        <taxon>Pseudomonadota</taxon>
        <taxon>Alphaproteobacteria</taxon>
        <taxon>Rhodobacterales</taxon>
        <taxon>Roseobacteraceae</taxon>
        <taxon>Salipiger</taxon>
    </lineage>
</organism>
<dbReference type="InterPro" id="IPR032808">
    <property type="entry name" value="DoxX"/>
</dbReference>
<dbReference type="RefSeq" id="WP_076706250.1">
    <property type="nucleotide sequence ID" value="NZ_CP015095.1"/>
</dbReference>
<protein>
    <submittedName>
        <fullName evidence="6">DoxX-like family protein</fullName>
    </submittedName>
</protein>
<reference evidence="6 7" key="1">
    <citation type="submission" date="2016-04" db="EMBL/GenBank/DDBJ databases">
        <title>Deep-sea bacteria in the southern Pacific.</title>
        <authorList>
            <person name="Tang K."/>
        </authorList>
    </citation>
    <scope>NUCLEOTIDE SEQUENCE [LARGE SCALE GENOMIC DNA]</scope>
    <source>
        <strain evidence="6 7">JLT2014</strain>
        <plasmid evidence="7">ppaby4</plasmid>
    </source>
</reference>
<feature type="transmembrane region" description="Helical" evidence="5">
    <location>
        <begin position="68"/>
        <end position="87"/>
    </location>
</feature>
<dbReference type="AlphaFoldDB" id="A0A1P8V120"/>
<evidence type="ECO:0000256" key="4">
    <source>
        <dbReference type="ARBA" id="ARBA00023136"/>
    </source>
</evidence>
<keyword evidence="3 5" id="KW-1133">Transmembrane helix</keyword>
<keyword evidence="2 5" id="KW-0812">Transmembrane</keyword>
<geneLocation type="plasmid" evidence="7">
    <name>ppaby4</name>
</geneLocation>
<dbReference type="GO" id="GO:0016020">
    <property type="term" value="C:membrane"/>
    <property type="evidence" value="ECO:0007669"/>
    <property type="project" value="UniProtKB-SubCell"/>
</dbReference>
<evidence type="ECO:0000256" key="2">
    <source>
        <dbReference type="ARBA" id="ARBA00022692"/>
    </source>
</evidence>
<evidence type="ECO:0000256" key="3">
    <source>
        <dbReference type="ARBA" id="ARBA00022989"/>
    </source>
</evidence>
<feature type="transmembrane region" description="Helical" evidence="5">
    <location>
        <begin position="45"/>
        <end position="63"/>
    </location>
</feature>
<evidence type="ECO:0000256" key="5">
    <source>
        <dbReference type="SAM" id="Phobius"/>
    </source>
</evidence>
<comment type="subcellular location">
    <subcellularLocation>
        <location evidence="1">Membrane</location>
        <topology evidence="1">Multi-pass membrane protein</topology>
    </subcellularLocation>
</comment>
<keyword evidence="7" id="KW-1185">Reference proteome</keyword>
<evidence type="ECO:0000313" key="6">
    <source>
        <dbReference type="EMBL" id="APZ55318.1"/>
    </source>
</evidence>
<accession>A0A1P8V120</accession>
<evidence type="ECO:0000256" key="1">
    <source>
        <dbReference type="ARBA" id="ARBA00004141"/>
    </source>
</evidence>
<feature type="transmembrane region" description="Helical" evidence="5">
    <location>
        <begin position="93"/>
        <end position="110"/>
    </location>
</feature>
<dbReference type="EMBL" id="CP015095">
    <property type="protein sequence ID" value="APZ55318.1"/>
    <property type="molecule type" value="Genomic_DNA"/>
</dbReference>
<gene>
    <name evidence="6" type="ORF">Ga0080574_TMP5036</name>
</gene>
<dbReference type="KEGG" id="paby:Ga0080574_TMP5036"/>
<evidence type="ECO:0000313" key="7">
    <source>
        <dbReference type="Proteomes" id="UP000187059"/>
    </source>
</evidence>
<keyword evidence="4 5" id="KW-0472">Membrane</keyword>
<name>A0A1P8V120_9RHOB</name>
<sequence length="124" mass="13400">MKKPTYGENLFAWLLAGFFVVGGTLNIFASPDIVADYQRWGYPPRFHYLTGALEWLAAVLIAAPMTRYVGSLLAGGIMISAAATVVLNGEHDHAIAPLIVLALVAVNAWVTRRRAQTKGFSPKG</sequence>
<dbReference type="OrthoDB" id="7595779at2"/>